<evidence type="ECO:0000256" key="9">
    <source>
        <dbReference type="ARBA" id="ARBA00022729"/>
    </source>
</evidence>
<evidence type="ECO:0000256" key="6">
    <source>
        <dbReference type="ARBA" id="ARBA00022530"/>
    </source>
</evidence>
<evidence type="ECO:0000259" key="15">
    <source>
        <dbReference type="PROSITE" id="PS51034"/>
    </source>
</evidence>
<keyword evidence="8 14" id="KW-0812">Transmembrane</keyword>
<dbReference type="PANTHER" id="PTHR11576">
    <property type="entry name" value="ZONA PELLUCIDA SPERM-BINDING PROTEIN 3"/>
    <property type="match status" value="1"/>
</dbReference>
<dbReference type="Gene3D" id="2.60.40.4100">
    <property type="entry name" value="Zona pellucida, ZP-C domain"/>
    <property type="match status" value="1"/>
</dbReference>
<dbReference type="RefSeq" id="XP_033781557.1">
    <property type="nucleotide sequence ID" value="XM_033925666.1"/>
</dbReference>
<dbReference type="Gene3D" id="2.60.40.3210">
    <property type="entry name" value="Zona pellucida, ZP-N domain"/>
    <property type="match status" value="1"/>
</dbReference>
<sequence>MGQRVKLEFGVLLWLLIDVFSASSWASLAGTPSGSHLTERRPHGVQVPWLRPGQRQDVSLHPVTVQCKEAKIVVIVRRDLFGTGRLIKATDLSLGSASCKPTTVGAGETVTFEVGLHECGSTLEMTPNSLVYRTQLSYIPTALDSQVIVRSNPAVIPVQCIYPRTGNVSSKAINPTWIPFRSTVFAEERLAFSLLLMNDDWSAERTSTVFHLGDELHIEASVSPGDHVPMTVFVDGCVATLSGDNDSSPKYNIVDFYGCLVDGTQLDSFSAFRSPRVHPEKLQFTIDAFRFAGDAKSVIYITCVLRAAAAGQIPDPMHKACSFNKISNMWSAVDGPSAVCNCCKTEDCGAQGGLPRGMRPFFPVPRRVGKRSVTSLPAVSESMAAVQLRPITILKSDILDQSRAVQRTKQLSGVMENPWMVMGLVTASLALALSATLGLAFLYEKCKL</sequence>
<dbReference type="OrthoDB" id="8880842at2759"/>
<dbReference type="PROSITE" id="PS00682">
    <property type="entry name" value="ZP_1"/>
    <property type="match status" value="1"/>
</dbReference>
<keyword evidence="7 14" id="KW-0165">Cleavage on pair of basic residues</keyword>
<evidence type="ECO:0000313" key="17">
    <source>
        <dbReference type="RefSeq" id="XP_033781557.1"/>
    </source>
</evidence>
<comment type="similarity">
    <text evidence="2 14">Belongs to the ZP domain family. ZPC subfamily.</text>
</comment>
<proteinExistence type="inferred from homology"/>
<dbReference type="GO" id="GO:2000344">
    <property type="term" value="P:positive regulation of acrosome reaction"/>
    <property type="evidence" value="ECO:0007669"/>
    <property type="project" value="UniProtKB-UniRule"/>
</dbReference>
<accession>A0A6P8NYG1</accession>
<dbReference type="GeneID" id="117350924"/>
<evidence type="ECO:0000256" key="13">
    <source>
        <dbReference type="ARBA" id="ARBA00023180"/>
    </source>
</evidence>
<dbReference type="InParanoid" id="A0A6P8NYG1"/>
<dbReference type="InterPro" id="IPR048290">
    <property type="entry name" value="ZP_chr"/>
</dbReference>
<dbReference type="GO" id="GO:0005886">
    <property type="term" value="C:plasma membrane"/>
    <property type="evidence" value="ECO:0007669"/>
    <property type="project" value="UniProtKB-SubCell"/>
</dbReference>
<gene>
    <name evidence="17" type="primary">LOC117350924</name>
</gene>
<dbReference type="GO" id="GO:0035804">
    <property type="term" value="F:structural constituent of egg coat"/>
    <property type="evidence" value="ECO:0007669"/>
    <property type="project" value="UniProtKB-UniRule"/>
</dbReference>
<dbReference type="FunCoup" id="A0A6P8NYG1">
    <property type="interactions" value="272"/>
</dbReference>
<dbReference type="PROSITE" id="PS51034">
    <property type="entry name" value="ZP_2"/>
    <property type="match status" value="1"/>
</dbReference>
<dbReference type="AlphaFoldDB" id="A0A6P8NYG1"/>
<dbReference type="InterPro" id="IPR001507">
    <property type="entry name" value="ZP_dom"/>
</dbReference>
<keyword evidence="13" id="KW-0325">Glycoprotein</keyword>
<keyword evidence="11 14" id="KW-0472">Membrane</keyword>
<dbReference type="GO" id="GO:0032190">
    <property type="term" value="F:acrosin binding"/>
    <property type="evidence" value="ECO:0007669"/>
    <property type="project" value="TreeGrafter"/>
</dbReference>
<organism evidence="16 17">
    <name type="scientific">Geotrypetes seraphini</name>
    <name type="common">Gaboon caecilian</name>
    <name type="synonym">Caecilia seraphini</name>
    <dbReference type="NCBI Taxonomy" id="260995"/>
    <lineage>
        <taxon>Eukaryota</taxon>
        <taxon>Metazoa</taxon>
        <taxon>Chordata</taxon>
        <taxon>Craniata</taxon>
        <taxon>Vertebrata</taxon>
        <taxon>Euteleostomi</taxon>
        <taxon>Amphibia</taxon>
        <taxon>Gymnophiona</taxon>
        <taxon>Geotrypetes</taxon>
    </lineage>
</organism>
<keyword evidence="10 14" id="KW-1133">Transmembrane helix</keyword>
<keyword evidence="16" id="KW-1185">Reference proteome</keyword>
<dbReference type="Pfam" id="PF00100">
    <property type="entry name" value="Zona_pellucida"/>
    <property type="match status" value="1"/>
</dbReference>
<evidence type="ECO:0000313" key="16">
    <source>
        <dbReference type="Proteomes" id="UP000515159"/>
    </source>
</evidence>
<feature type="chain" id="PRO_5028502107" description="Zona pellucida sperm-binding protein 3" evidence="14">
    <location>
        <begin position="22"/>
        <end position="448"/>
    </location>
</feature>
<dbReference type="InterPro" id="IPR055355">
    <property type="entry name" value="ZP-C"/>
</dbReference>
<comment type="function">
    <text evidence="14">Component of the zona pellucida, an extracellular matrix surrounding oocytes which mediates sperm binding, induction of the acrosome reaction and prevents post-fertilization polyspermy. The zona pellucida is composed of 3 to 4 glycoproteins, ZP1, ZP2, ZP3, and ZP4. ZP3 is essential for sperm binding and zona matrix formation.</text>
</comment>
<evidence type="ECO:0000256" key="2">
    <source>
        <dbReference type="ARBA" id="ARBA00006735"/>
    </source>
</evidence>
<feature type="transmembrane region" description="Helical" evidence="14">
    <location>
        <begin position="419"/>
        <end position="443"/>
    </location>
</feature>
<name>A0A6P8NYG1_GEOSA</name>
<dbReference type="FunFam" id="2.60.40.3210:FF:000001">
    <property type="entry name" value="Zona pellucida sperm-binding protein 3"/>
    <property type="match status" value="1"/>
</dbReference>
<evidence type="ECO:0000256" key="3">
    <source>
        <dbReference type="ARBA" id="ARBA00017980"/>
    </source>
</evidence>
<evidence type="ECO:0000256" key="1">
    <source>
        <dbReference type="ARBA" id="ARBA00004498"/>
    </source>
</evidence>
<evidence type="ECO:0000256" key="7">
    <source>
        <dbReference type="ARBA" id="ARBA00022685"/>
    </source>
</evidence>
<dbReference type="PRINTS" id="PR00023">
    <property type="entry name" value="ZPELLUCIDA"/>
</dbReference>
<keyword evidence="6 14" id="KW-0272">Extracellular matrix</keyword>
<evidence type="ECO:0000256" key="12">
    <source>
        <dbReference type="ARBA" id="ARBA00023157"/>
    </source>
</evidence>
<comment type="subcellular location">
    <subcellularLocation>
        <location evidence="1">Secreted</location>
        <location evidence="1">Extracellular space</location>
        <location evidence="1">Extracellular matrix</location>
    </subcellularLocation>
    <subcellularLocation>
        <location evidence="14">Zona pellucida</location>
    </subcellularLocation>
    <subcellularLocation>
        <location evidence="14">Cell membrane</location>
        <topology evidence="14">Single-pass type I membrane protein</topology>
    </subcellularLocation>
</comment>
<keyword evidence="5 14" id="KW-0964">Secreted</keyword>
<comment type="PTM">
    <text evidence="14">Proteolytically cleaved before the transmembrane segment to yield the secreted ectodomain incorporated in the zona pellucida.</text>
</comment>
<evidence type="ECO:0000256" key="14">
    <source>
        <dbReference type="RuleBase" id="RU367066"/>
    </source>
</evidence>
<evidence type="ECO:0000256" key="10">
    <source>
        <dbReference type="ARBA" id="ARBA00022989"/>
    </source>
</evidence>
<keyword evidence="9 14" id="KW-0732">Signal</keyword>
<dbReference type="GO" id="GO:0035803">
    <property type="term" value="P:egg coat formation"/>
    <property type="evidence" value="ECO:0007669"/>
    <property type="project" value="UniProtKB-UniRule"/>
</dbReference>
<dbReference type="SMART" id="SM00241">
    <property type="entry name" value="ZP"/>
    <property type="match status" value="1"/>
</dbReference>
<dbReference type="Pfam" id="PF23344">
    <property type="entry name" value="ZP-N"/>
    <property type="match status" value="1"/>
</dbReference>
<protein>
    <recommendedName>
        <fullName evidence="3 14">Zona pellucida sperm-binding protein 3</fullName>
    </recommendedName>
</protein>
<comment type="domain">
    <text evidence="14">The ZP domain is involved in the polymerization of the ZP proteins to form the zona pellucida.</text>
</comment>
<feature type="domain" description="ZP" evidence="15">
    <location>
        <begin position="66"/>
        <end position="328"/>
    </location>
</feature>
<dbReference type="KEGG" id="gsh:117350924"/>
<dbReference type="InterPro" id="IPR042235">
    <property type="entry name" value="ZP-C_dom"/>
</dbReference>
<evidence type="ECO:0000256" key="5">
    <source>
        <dbReference type="ARBA" id="ARBA00022525"/>
    </source>
</evidence>
<keyword evidence="12 14" id="KW-1015">Disulfide bond</keyword>
<evidence type="ECO:0000256" key="4">
    <source>
        <dbReference type="ARBA" id="ARBA00022475"/>
    </source>
</evidence>
<dbReference type="Proteomes" id="UP000515159">
    <property type="component" value="Chromosome 16"/>
</dbReference>
<dbReference type="PANTHER" id="PTHR11576:SF2">
    <property type="entry name" value="ZONA PELLUCIDA SPERM-BINDING PROTEIN 3"/>
    <property type="match status" value="1"/>
</dbReference>
<keyword evidence="4 14" id="KW-1003">Cell membrane</keyword>
<dbReference type="InterPro" id="IPR055356">
    <property type="entry name" value="ZP-N"/>
</dbReference>
<feature type="signal peptide" evidence="14">
    <location>
        <begin position="1"/>
        <end position="21"/>
    </location>
</feature>
<reference evidence="17" key="1">
    <citation type="submission" date="2025-08" db="UniProtKB">
        <authorList>
            <consortium name="RefSeq"/>
        </authorList>
    </citation>
    <scope>IDENTIFICATION</scope>
</reference>
<dbReference type="InterPro" id="IPR017977">
    <property type="entry name" value="ZP_dom_CS"/>
</dbReference>
<evidence type="ECO:0000256" key="11">
    <source>
        <dbReference type="ARBA" id="ARBA00023136"/>
    </source>
</evidence>
<dbReference type="GO" id="GO:0007339">
    <property type="term" value="P:binding of sperm to zona pellucida"/>
    <property type="evidence" value="ECO:0007669"/>
    <property type="project" value="UniProtKB-UniRule"/>
</dbReference>
<dbReference type="GO" id="GO:0035805">
    <property type="term" value="C:egg coat"/>
    <property type="evidence" value="ECO:0007669"/>
    <property type="project" value="UniProtKB-SubCell"/>
</dbReference>
<dbReference type="FunFam" id="2.60.40.4100:FF:000002">
    <property type="entry name" value="Zona pellucida sperm-binding protein 3"/>
    <property type="match status" value="1"/>
</dbReference>
<evidence type="ECO:0000256" key="8">
    <source>
        <dbReference type="ARBA" id="ARBA00022692"/>
    </source>
</evidence>